<feature type="domain" description="Tyrosine-protein phosphatase" evidence="9">
    <location>
        <begin position="40"/>
        <end position="190"/>
    </location>
</feature>
<dbReference type="GO" id="GO:0008486">
    <property type="term" value="F:diphosphoinositol-polyphosphate diphosphatase activity"/>
    <property type="evidence" value="ECO:0007669"/>
    <property type="project" value="UniProtKB-EC"/>
</dbReference>
<comment type="similarity">
    <text evidence="3">Belongs to the protein-tyrosine phosphatase family. Atypical dual-specificity phosphatase Siw14-like subfamily.</text>
</comment>
<evidence type="ECO:0000256" key="5">
    <source>
        <dbReference type="ARBA" id="ARBA00047562"/>
    </source>
</evidence>
<proteinExistence type="inferred from homology"/>
<dbReference type="PROSITE" id="PS50054">
    <property type="entry name" value="TYR_PHOSPHATASE_DUAL"/>
    <property type="match status" value="1"/>
</dbReference>
<comment type="caution">
    <text evidence="11">The sequence shown here is derived from an EMBL/GenBank/DDBJ whole genome shotgun (WGS) entry which is preliminary data.</text>
</comment>
<dbReference type="InterPro" id="IPR016130">
    <property type="entry name" value="Tyr_Pase_AS"/>
</dbReference>
<dbReference type="PRINTS" id="PR01911">
    <property type="entry name" value="PFDSPHPHTASE"/>
</dbReference>
<comment type="catalytic activity">
    <reaction evidence="6">
        <text>1,5-bis(diphospho)-1D-myo-inositol 2,3,4,6-tetrakisphosphate + H2O = 1-diphospho-1D-myo-inositol 2,3,4,5,6-pentakisphosphate + phosphate + 2 H(+)</text>
        <dbReference type="Rhea" id="RHEA:79699"/>
        <dbReference type="ChEBI" id="CHEBI:15377"/>
        <dbReference type="ChEBI" id="CHEBI:15378"/>
        <dbReference type="ChEBI" id="CHEBI:43474"/>
        <dbReference type="ChEBI" id="CHEBI:74946"/>
        <dbReference type="ChEBI" id="CHEBI:77983"/>
        <dbReference type="EC" id="3.6.1.52"/>
    </reaction>
    <physiologicalReaction direction="left-to-right" evidence="6">
        <dbReference type="Rhea" id="RHEA:79700"/>
    </physiologicalReaction>
</comment>
<reference evidence="11 12" key="1">
    <citation type="journal article" date="2018" name="Genome Biol. Evol.">
        <title>Multiple Roots of Fruiting Body Formation in Amoebozoa.</title>
        <authorList>
            <person name="Hillmann F."/>
            <person name="Forbes G."/>
            <person name="Novohradska S."/>
            <person name="Ferling I."/>
            <person name="Riege K."/>
            <person name="Groth M."/>
            <person name="Westermann M."/>
            <person name="Marz M."/>
            <person name="Spaller T."/>
            <person name="Winckler T."/>
            <person name="Schaap P."/>
            <person name="Glockner G."/>
        </authorList>
    </citation>
    <scope>NUCLEOTIDE SEQUENCE [LARGE SCALE GENOMIC DNA]</scope>
    <source>
        <strain evidence="11 12">Jena</strain>
    </source>
</reference>
<dbReference type="EC" id="3.6.1.52" evidence="1"/>
<dbReference type="AlphaFoldDB" id="A0A2P6NC20"/>
<evidence type="ECO:0000313" key="12">
    <source>
        <dbReference type="Proteomes" id="UP000241769"/>
    </source>
</evidence>
<evidence type="ECO:0000256" key="3">
    <source>
        <dbReference type="ARBA" id="ARBA00044949"/>
    </source>
</evidence>
<dbReference type="OrthoDB" id="6375174at2759"/>
<dbReference type="EMBL" id="MDYQ01000123">
    <property type="protein sequence ID" value="PRP81483.1"/>
    <property type="molecule type" value="Genomic_DNA"/>
</dbReference>
<evidence type="ECO:0000313" key="11">
    <source>
        <dbReference type="EMBL" id="PRP81483.1"/>
    </source>
</evidence>
<feature type="compositionally biased region" description="Basic and acidic residues" evidence="8">
    <location>
        <begin position="1"/>
        <end position="16"/>
    </location>
</feature>
<evidence type="ECO:0000256" key="7">
    <source>
        <dbReference type="ARBA" id="ARBA00048424"/>
    </source>
</evidence>
<dbReference type="PANTHER" id="PTHR31126:SF48">
    <property type="entry name" value="INOSITOL PHOSPHATASE SIW14"/>
    <property type="match status" value="1"/>
</dbReference>
<dbReference type="InterPro" id="IPR000387">
    <property type="entry name" value="Tyr_Pase_dom"/>
</dbReference>
<dbReference type="GO" id="GO:0005737">
    <property type="term" value="C:cytoplasm"/>
    <property type="evidence" value="ECO:0007669"/>
    <property type="project" value="TreeGrafter"/>
</dbReference>
<evidence type="ECO:0000259" key="9">
    <source>
        <dbReference type="PROSITE" id="PS50054"/>
    </source>
</evidence>
<feature type="domain" description="Tyrosine specific protein phosphatases" evidence="10">
    <location>
        <begin position="101"/>
        <end position="174"/>
    </location>
</feature>
<comment type="catalytic activity">
    <reaction evidence="5">
        <text>3,5-bis(diphospho)-1D-myo-inositol 1,2,4,6-tetrakisphosphate + H2O = 3-diphospho-1D-myo-inositol 1,2,4,5,6-pentakisphosphate + phosphate + 2 H(+)</text>
        <dbReference type="Rhea" id="RHEA:56312"/>
        <dbReference type="ChEBI" id="CHEBI:15377"/>
        <dbReference type="ChEBI" id="CHEBI:15378"/>
        <dbReference type="ChEBI" id="CHEBI:43474"/>
        <dbReference type="ChEBI" id="CHEBI:140372"/>
        <dbReference type="ChEBI" id="CHEBI:140374"/>
        <dbReference type="EC" id="3.6.1.52"/>
    </reaction>
    <physiologicalReaction direction="left-to-right" evidence="5">
        <dbReference type="Rhea" id="RHEA:56313"/>
    </physiologicalReaction>
</comment>
<dbReference type="SUPFAM" id="SSF52799">
    <property type="entry name" value="(Phosphotyrosine protein) phosphatases II"/>
    <property type="match status" value="1"/>
</dbReference>
<dbReference type="InParanoid" id="A0A2P6NC20"/>
<protein>
    <recommendedName>
        <fullName evidence="1">diphosphoinositol-polyphosphate diphosphatase</fullName>
        <ecNumber evidence="1">3.6.1.52</ecNumber>
    </recommendedName>
</protein>
<evidence type="ECO:0000259" key="10">
    <source>
        <dbReference type="PROSITE" id="PS50056"/>
    </source>
</evidence>
<dbReference type="Pfam" id="PF03162">
    <property type="entry name" value="Y_phosphatase2"/>
    <property type="match status" value="1"/>
</dbReference>
<gene>
    <name evidence="11" type="ORF">PROFUN_10923</name>
</gene>
<dbReference type="GO" id="GO:0016791">
    <property type="term" value="F:phosphatase activity"/>
    <property type="evidence" value="ECO:0007669"/>
    <property type="project" value="InterPro"/>
</dbReference>
<dbReference type="PROSITE" id="PS50056">
    <property type="entry name" value="TYR_PHOSPHATASE_2"/>
    <property type="match status" value="1"/>
</dbReference>
<keyword evidence="12" id="KW-1185">Reference proteome</keyword>
<feature type="region of interest" description="Disordered" evidence="8">
    <location>
        <begin position="1"/>
        <end position="23"/>
    </location>
</feature>
<dbReference type="Gene3D" id="3.90.190.10">
    <property type="entry name" value="Protein tyrosine phosphatase superfamily"/>
    <property type="match status" value="1"/>
</dbReference>
<evidence type="ECO:0000256" key="4">
    <source>
        <dbReference type="ARBA" id="ARBA00047342"/>
    </source>
</evidence>
<dbReference type="InterPro" id="IPR020428">
    <property type="entry name" value="PFA-DSPs"/>
</dbReference>
<dbReference type="InterPro" id="IPR020422">
    <property type="entry name" value="TYR_PHOSPHATASE_DUAL_dom"/>
</dbReference>
<comment type="catalytic activity">
    <reaction evidence="7">
        <text>6-diphospho-1D-myo-inositol pentakisphosphate + H2O = 1D-myo-inositol hexakisphosphate + phosphate + H(+)</text>
        <dbReference type="Rhea" id="RHEA:79703"/>
        <dbReference type="ChEBI" id="CHEBI:15377"/>
        <dbReference type="ChEBI" id="CHEBI:15378"/>
        <dbReference type="ChEBI" id="CHEBI:43474"/>
        <dbReference type="ChEBI" id="CHEBI:58130"/>
        <dbReference type="ChEBI" id="CHEBI:230534"/>
        <dbReference type="EC" id="3.6.1.52"/>
    </reaction>
    <physiologicalReaction direction="left-to-right" evidence="7">
        <dbReference type="Rhea" id="RHEA:79704"/>
    </physiologicalReaction>
</comment>
<organism evidence="11 12">
    <name type="scientific">Planoprotostelium fungivorum</name>
    <dbReference type="NCBI Taxonomy" id="1890364"/>
    <lineage>
        <taxon>Eukaryota</taxon>
        <taxon>Amoebozoa</taxon>
        <taxon>Evosea</taxon>
        <taxon>Variosea</taxon>
        <taxon>Cavosteliida</taxon>
        <taxon>Cavosteliaceae</taxon>
        <taxon>Planoprotostelium</taxon>
    </lineage>
</organism>
<dbReference type="InterPro" id="IPR004861">
    <property type="entry name" value="Siw14-like"/>
</dbReference>
<dbReference type="STRING" id="1890364.A0A2P6NC20"/>
<evidence type="ECO:0000256" key="2">
    <source>
        <dbReference type="ARBA" id="ARBA00022801"/>
    </source>
</evidence>
<accession>A0A2P6NC20</accession>
<dbReference type="PROSITE" id="PS00383">
    <property type="entry name" value="TYR_PHOSPHATASE_1"/>
    <property type="match status" value="1"/>
</dbReference>
<evidence type="ECO:0000256" key="6">
    <source>
        <dbReference type="ARBA" id="ARBA00047927"/>
    </source>
</evidence>
<evidence type="ECO:0000256" key="1">
    <source>
        <dbReference type="ARBA" id="ARBA00012527"/>
    </source>
</evidence>
<sequence>MAATNKHAEKVEGDKKEEEEEEEIKPMIENIQPLLIPPQNFAMVAKGIYRSGYPNSKNYPFLQKLGLKSLLYLCPEPYQNIKFLNKHGIKLLDFGINGNKEPFVDIPEAVIRDALVQLLDVRNHPILIHCNKGKHRTGCLVGCLRKTQKWSLTYIFDEYRRFAGTKVRILDQQFIELFHMRIPFDPKYAPLWLEAD</sequence>
<dbReference type="Proteomes" id="UP000241769">
    <property type="component" value="Unassembled WGS sequence"/>
</dbReference>
<dbReference type="CDD" id="cd14528">
    <property type="entry name" value="PFA-DSP_Siw14"/>
    <property type="match status" value="1"/>
</dbReference>
<name>A0A2P6NC20_9EUKA</name>
<comment type="catalytic activity">
    <reaction evidence="4">
        <text>5-diphospho-1D-myo-inositol 1,2,3,4,6-pentakisphosphate + H2O = 1D-myo-inositol hexakisphosphate + phosphate + H(+)</text>
        <dbReference type="Rhea" id="RHEA:22384"/>
        <dbReference type="ChEBI" id="CHEBI:15377"/>
        <dbReference type="ChEBI" id="CHEBI:15378"/>
        <dbReference type="ChEBI" id="CHEBI:43474"/>
        <dbReference type="ChEBI" id="CHEBI:58130"/>
        <dbReference type="ChEBI" id="CHEBI:58628"/>
        <dbReference type="EC" id="3.6.1.52"/>
    </reaction>
    <physiologicalReaction direction="left-to-right" evidence="4">
        <dbReference type="Rhea" id="RHEA:22385"/>
    </physiologicalReaction>
</comment>
<dbReference type="InterPro" id="IPR029021">
    <property type="entry name" value="Prot-tyrosine_phosphatase-like"/>
</dbReference>
<dbReference type="FunFam" id="3.90.190.10:FF:000024">
    <property type="entry name" value="probable tyrosine-protein phosphatase At1g05000"/>
    <property type="match status" value="1"/>
</dbReference>
<evidence type="ECO:0000256" key="8">
    <source>
        <dbReference type="SAM" id="MobiDB-lite"/>
    </source>
</evidence>
<dbReference type="PANTHER" id="PTHR31126">
    <property type="entry name" value="TYROSINE-PROTEIN PHOSPHATASE"/>
    <property type="match status" value="1"/>
</dbReference>
<keyword evidence="2" id="KW-0378">Hydrolase</keyword>